<dbReference type="AlphaFoldDB" id="A0AAD2FD56"/>
<dbReference type="Gene3D" id="3.30.450.40">
    <property type="match status" value="1"/>
</dbReference>
<dbReference type="Pfam" id="PF01590">
    <property type="entry name" value="GAF"/>
    <property type="match status" value="1"/>
</dbReference>
<sequence length="628" mass="69345">MKAIRSVNEVQTMSDLLLALTDMSLNNDNVEEEEDDNPAAGDDDLSFDDPVLRAMQLRDLAVTTAAAAVLDDTAANTNPANTTISTGVQGLKLNLSDSSSLLHASADSTPFASKDWVLDNQNTVPDIEYQTQTLDSEMRRLLVLRSYLLLDSDEEDDGDGSSLGFGAITRLASRMLDQPIALVSLSDIDRQWFLSQYGLGGGTNQICRKNAFCAHVLLCQQEDVMVVPDATLDPRFQNNPLVTGPLQVRFYAGAPLIAPEGYKLGTLCVLGNQARPQGLTLEEKQNLRDLADMVMEAMSRRRKEKIRAHFHNPKQTIALMAHELLTPLMGVQRNLATLSEDSSLTDQMSPEEQELLQNALYCSDAVSKICSTAIDDLRLQQRVLANKKRASFLRSSSALRGPDAFKTSHLIQAWYIILEAFPKYVPVSITLDESVPKEICADELKIFRSALNFLSNACQRTFKGSIQLVVKMIAGQNTTTTTTTTDNDTSDMEEDGAETKTNEDHSATQKGGSKNYLFVECLDTAPNIPIENYPLLFHPSDSYEEQLECVRPTANGGCEPICRMQTQGLGLYSVAVQIGSIGGEYGYKPRFPPRDENVDGNGETMMTQQEGSIFWFKVPLYDDDQEED</sequence>
<dbReference type="Proteomes" id="UP001295423">
    <property type="component" value="Unassembled WGS sequence"/>
</dbReference>
<comment type="caution">
    <text evidence="3">The sequence shown here is derived from an EMBL/GenBank/DDBJ whole genome shotgun (WGS) entry which is preliminary data.</text>
</comment>
<name>A0AAD2FD56_9STRA</name>
<dbReference type="InterPro" id="IPR003661">
    <property type="entry name" value="HisK_dim/P_dom"/>
</dbReference>
<proteinExistence type="predicted"/>
<dbReference type="SMART" id="SM00065">
    <property type="entry name" value="GAF"/>
    <property type="match status" value="1"/>
</dbReference>
<protein>
    <recommendedName>
        <fullName evidence="2">GAF domain-containing protein</fullName>
    </recommendedName>
</protein>
<keyword evidence="4" id="KW-1185">Reference proteome</keyword>
<dbReference type="EMBL" id="CAKOGP040000224">
    <property type="protein sequence ID" value="CAJ1932782.1"/>
    <property type="molecule type" value="Genomic_DNA"/>
</dbReference>
<dbReference type="GO" id="GO:0000155">
    <property type="term" value="F:phosphorelay sensor kinase activity"/>
    <property type="evidence" value="ECO:0007669"/>
    <property type="project" value="InterPro"/>
</dbReference>
<dbReference type="InterPro" id="IPR036097">
    <property type="entry name" value="HisK_dim/P_sf"/>
</dbReference>
<evidence type="ECO:0000256" key="1">
    <source>
        <dbReference type="SAM" id="MobiDB-lite"/>
    </source>
</evidence>
<dbReference type="PANTHER" id="PTHR43102:SF2">
    <property type="entry name" value="GAF DOMAIN-CONTAINING PROTEIN"/>
    <property type="match status" value="1"/>
</dbReference>
<accession>A0AAD2FD56</accession>
<feature type="region of interest" description="Disordered" evidence="1">
    <location>
        <begin position="479"/>
        <end position="509"/>
    </location>
</feature>
<dbReference type="InterPro" id="IPR003018">
    <property type="entry name" value="GAF"/>
</dbReference>
<dbReference type="CDD" id="cd00082">
    <property type="entry name" value="HisKA"/>
    <property type="match status" value="1"/>
</dbReference>
<feature type="domain" description="GAF" evidence="2">
    <location>
        <begin position="160"/>
        <end position="308"/>
    </location>
</feature>
<dbReference type="InterPro" id="IPR029016">
    <property type="entry name" value="GAF-like_dom_sf"/>
</dbReference>
<dbReference type="SUPFAM" id="SSF55874">
    <property type="entry name" value="ATPase domain of HSP90 chaperone/DNA topoisomerase II/histidine kinase"/>
    <property type="match status" value="1"/>
</dbReference>
<dbReference type="PANTHER" id="PTHR43102">
    <property type="entry name" value="SLR1143 PROTEIN"/>
    <property type="match status" value="1"/>
</dbReference>
<dbReference type="SUPFAM" id="SSF55781">
    <property type="entry name" value="GAF domain-like"/>
    <property type="match status" value="1"/>
</dbReference>
<feature type="compositionally biased region" description="Basic and acidic residues" evidence="1">
    <location>
        <begin position="497"/>
        <end position="507"/>
    </location>
</feature>
<evidence type="ECO:0000313" key="3">
    <source>
        <dbReference type="EMBL" id="CAJ1932782.1"/>
    </source>
</evidence>
<dbReference type="InterPro" id="IPR036890">
    <property type="entry name" value="HATPase_C_sf"/>
</dbReference>
<dbReference type="Gene3D" id="3.30.565.10">
    <property type="entry name" value="Histidine kinase-like ATPase, C-terminal domain"/>
    <property type="match status" value="1"/>
</dbReference>
<organism evidence="3 4">
    <name type="scientific">Cylindrotheca closterium</name>
    <dbReference type="NCBI Taxonomy" id="2856"/>
    <lineage>
        <taxon>Eukaryota</taxon>
        <taxon>Sar</taxon>
        <taxon>Stramenopiles</taxon>
        <taxon>Ochrophyta</taxon>
        <taxon>Bacillariophyta</taxon>
        <taxon>Bacillariophyceae</taxon>
        <taxon>Bacillariophycidae</taxon>
        <taxon>Bacillariales</taxon>
        <taxon>Bacillariaceae</taxon>
        <taxon>Cylindrotheca</taxon>
    </lineage>
</organism>
<reference evidence="3" key="1">
    <citation type="submission" date="2023-08" db="EMBL/GenBank/DDBJ databases">
        <authorList>
            <person name="Audoor S."/>
            <person name="Bilcke G."/>
        </authorList>
    </citation>
    <scope>NUCLEOTIDE SEQUENCE</scope>
</reference>
<dbReference type="SUPFAM" id="SSF47384">
    <property type="entry name" value="Homodimeric domain of signal transducing histidine kinase"/>
    <property type="match status" value="1"/>
</dbReference>
<evidence type="ECO:0000259" key="2">
    <source>
        <dbReference type="SMART" id="SM00065"/>
    </source>
</evidence>
<evidence type="ECO:0000313" key="4">
    <source>
        <dbReference type="Proteomes" id="UP001295423"/>
    </source>
</evidence>
<gene>
    <name evidence="3" type="ORF">CYCCA115_LOCUS3009</name>
</gene>